<evidence type="ECO:0000256" key="2">
    <source>
        <dbReference type="ARBA" id="ARBA00022630"/>
    </source>
</evidence>
<reference evidence="10 11" key="1">
    <citation type="submission" date="2019-09" db="EMBL/GenBank/DDBJ databases">
        <title>Bird 10,000 Genomes (B10K) Project - Family phase.</title>
        <authorList>
            <person name="Zhang G."/>
        </authorList>
    </citation>
    <scope>NUCLEOTIDE SEQUENCE [LARGE SCALE GENOMIC DNA]</scope>
    <source>
        <strain evidence="10">B10K-DU-003-44</strain>
        <tissue evidence="10">Muscle</tissue>
    </source>
</reference>
<comment type="catalytic activity">
    <reaction evidence="7">
        <text>2 R'C(R)SH + O2 = R'C(R)S-S(R)CR' + H2O2</text>
        <dbReference type="Rhea" id="RHEA:17357"/>
        <dbReference type="ChEBI" id="CHEBI:15379"/>
        <dbReference type="ChEBI" id="CHEBI:16240"/>
        <dbReference type="ChEBI" id="CHEBI:16520"/>
        <dbReference type="ChEBI" id="CHEBI:17412"/>
        <dbReference type="EC" id="1.8.3.2"/>
    </reaction>
</comment>
<dbReference type="FunFam" id="3.40.30.10:FF:000080">
    <property type="entry name" value="Sulfhydryl oxidase"/>
    <property type="match status" value="1"/>
</dbReference>
<organism evidence="10 11">
    <name type="scientific">Crotophaga sulcirostris</name>
    <name type="common">Groove-billed ani</name>
    <dbReference type="NCBI Taxonomy" id="33598"/>
    <lineage>
        <taxon>Eukaryota</taxon>
        <taxon>Metazoa</taxon>
        <taxon>Chordata</taxon>
        <taxon>Craniata</taxon>
        <taxon>Vertebrata</taxon>
        <taxon>Euteleostomi</taxon>
        <taxon>Archelosauria</taxon>
        <taxon>Archosauria</taxon>
        <taxon>Dinosauria</taxon>
        <taxon>Saurischia</taxon>
        <taxon>Theropoda</taxon>
        <taxon>Coelurosauria</taxon>
        <taxon>Aves</taxon>
        <taxon>Neognathae</taxon>
        <taxon>Neoaves</taxon>
        <taxon>Otidimorphae</taxon>
        <taxon>Cuculiformes</taxon>
        <taxon>Crotophagidae</taxon>
        <taxon>Crotophaga</taxon>
    </lineage>
</organism>
<feature type="region of interest" description="Disordered" evidence="8">
    <location>
        <begin position="473"/>
        <end position="508"/>
    </location>
</feature>
<keyword evidence="3" id="KW-0732">Signal</keyword>
<evidence type="ECO:0000256" key="4">
    <source>
        <dbReference type="ARBA" id="ARBA00022827"/>
    </source>
</evidence>
<dbReference type="Gene3D" id="1.20.120.1960">
    <property type="entry name" value="QSOX sulfhydryl oxidase domain"/>
    <property type="match status" value="1"/>
</dbReference>
<dbReference type="EC" id="1.8.3.2" evidence="7"/>
<keyword evidence="7" id="KW-0812">Transmembrane</keyword>
<gene>
    <name evidence="10" type="primary">Qsox1</name>
    <name evidence="10" type="ORF">CROSUL_R11925</name>
</gene>
<keyword evidence="4 7" id="KW-0274">FAD</keyword>
<dbReference type="PANTHER" id="PTHR22897:SF6">
    <property type="entry name" value="SULFHYDRYL OXIDASE 1"/>
    <property type="match status" value="1"/>
</dbReference>
<dbReference type="Gene3D" id="1.20.120.310">
    <property type="entry name" value="ERV/ALR sulfhydryl oxidase domain"/>
    <property type="match status" value="1"/>
</dbReference>
<keyword evidence="5 7" id="KW-0560">Oxidoreductase</keyword>
<comment type="similarity">
    <text evidence="7">Belongs to the quiescin-sulfhydryl oxidase (QSOX) family.</text>
</comment>
<evidence type="ECO:0000259" key="9">
    <source>
        <dbReference type="PROSITE" id="PS51324"/>
    </source>
</evidence>
<feature type="transmembrane region" description="Helical" evidence="7">
    <location>
        <begin position="604"/>
        <end position="621"/>
    </location>
</feature>
<accession>A0A7K5H9U7</accession>
<dbReference type="InterPro" id="IPR042568">
    <property type="entry name" value="QSOX_FAD-bd_sf"/>
</dbReference>
<dbReference type="Pfam" id="PF04777">
    <property type="entry name" value="Evr1_Alr"/>
    <property type="match status" value="1"/>
</dbReference>
<evidence type="ECO:0000256" key="8">
    <source>
        <dbReference type="SAM" id="MobiDB-lite"/>
    </source>
</evidence>
<proteinExistence type="inferred from homology"/>
<feature type="domain" description="ERV/ALR sulfhydryl oxidase" evidence="9">
    <location>
        <begin position="312"/>
        <end position="415"/>
    </location>
</feature>
<dbReference type="Proteomes" id="UP000549499">
    <property type="component" value="Unassembled WGS sequence"/>
</dbReference>
<evidence type="ECO:0000313" key="11">
    <source>
        <dbReference type="Proteomes" id="UP000549499"/>
    </source>
</evidence>
<dbReference type="GO" id="GO:0016971">
    <property type="term" value="F:flavin-dependent sulfhydryl oxidase activity"/>
    <property type="evidence" value="ECO:0007669"/>
    <property type="project" value="InterPro"/>
</dbReference>
<sequence>EWRPAVVLAAIDCADQDNQELCADFGITGFPTLKFFRAFSQKAEDGIRITNPSATVEDLRHAIITNLEQSQDAWPPACPPLEPASAEEVRSFFQRNKEQYLALIFEKNDSFVGREVALDMLQYENVAVRRVLSSEEELVKKFGVTTFPSGYLVLRNGSFSRLPVHAEARSFYTYYLRTLSGVTRGSYKLNTTVATSNETNISQPKHADSSKVYMADLESTLHYSLRVEAARPAMLSGAQLAAFKCYVATLVKYFPGRPCVQTYLQTLDGWLRNWTEPELPRNVLKEATKNNRDASHTAMLPTTVTWVGCQGTEPHFRGYPCGLWTIFHLLTIQAAQSGPDKELPLEVLSTMRCYVRHFFGCRDCAQHFEAMAAESMDRVASREGAVLWLWSHHNEVNARLAGGDTEDPKFPKLQWPPPDLCPQCHREEHGVHAWDERAVLTFLKARFSKINISMDYTEADPIPMTREGVDARLGTESPREERGNVKEVEGEMRAPGQPGSPEPRRPSIVRLNPKLREVGEDIVDLDSFSEQHFKSQALRAAAGRRRRLSKRDTIALPQDAGVGRERRRAPSVLLQEEVGEGLRRSPWLRVLGLGFSRLDISLCIALYFLSSMCLLGMYTFFRLRTRARKGRPIFPLA</sequence>
<keyword evidence="7" id="KW-0472">Membrane</keyword>
<comment type="function">
    <text evidence="7">Catalyzes the oxidation of sulfhydryl groups in peptide and protein thiols to disulfides with the reduction of oxygen to hydrogen peroxide.</text>
</comment>
<dbReference type="FunFam" id="1.20.120.310:FF:000001">
    <property type="entry name" value="Sulfhydryl oxidase"/>
    <property type="match status" value="1"/>
</dbReference>
<dbReference type="SUPFAM" id="SSF52833">
    <property type="entry name" value="Thioredoxin-like"/>
    <property type="match status" value="1"/>
</dbReference>
<dbReference type="Pfam" id="PF18108">
    <property type="entry name" value="QSOX_Trx1"/>
    <property type="match status" value="1"/>
</dbReference>
<dbReference type="AlphaFoldDB" id="A0A7K5H9U7"/>
<evidence type="ECO:0000256" key="5">
    <source>
        <dbReference type="ARBA" id="ARBA00023002"/>
    </source>
</evidence>
<dbReference type="InterPro" id="IPR017905">
    <property type="entry name" value="ERV/ALR_sulphydryl_oxidase"/>
</dbReference>
<evidence type="ECO:0000256" key="7">
    <source>
        <dbReference type="RuleBase" id="RU371123"/>
    </source>
</evidence>
<dbReference type="PANTHER" id="PTHR22897">
    <property type="entry name" value="QUIESCIN Q6-RELATED SULFHYDRYL OXIDASE"/>
    <property type="match status" value="1"/>
</dbReference>
<keyword evidence="2 7" id="KW-0285">Flavoprotein</keyword>
<name>A0A7K5H9U7_CROSL</name>
<dbReference type="GO" id="GO:0005615">
    <property type="term" value="C:extracellular space"/>
    <property type="evidence" value="ECO:0007669"/>
    <property type="project" value="TreeGrafter"/>
</dbReference>
<feature type="compositionally biased region" description="Basic and acidic residues" evidence="8">
    <location>
        <begin position="477"/>
        <end position="492"/>
    </location>
</feature>
<keyword evidence="6" id="KW-1015">Disulfide bond</keyword>
<dbReference type="GO" id="GO:0000139">
    <property type="term" value="C:Golgi membrane"/>
    <property type="evidence" value="ECO:0007669"/>
    <property type="project" value="TreeGrafter"/>
</dbReference>
<dbReference type="GO" id="GO:0006457">
    <property type="term" value="P:protein folding"/>
    <property type="evidence" value="ECO:0007669"/>
    <property type="project" value="TreeGrafter"/>
</dbReference>
<protein>
    <recommendedName>
        <fullName evidence="7">Sulfhydryl oxidase</fullName>
        <ecNumber evidence="7">1.8.3.2</ecNumber>
    </recommendedName>
</protein>
<dbReference type="InterPro" id="IPR040986">
    <property type="entry name" value="QSOX_FAD-bd_dom"/>
</dbReference>
<dbReference type="InterPro" id="IPR039798">
    <property type="entry name" value="Sulfhydryl_oxidase"/>
</dbReference>
<dbReference type="InterPro" id="IPR041269">
    <property type="entry name" value="QSOX_Trx1"/>
</dbReference>
<comment type="caution">
    <text evidence="10">The sequence shown here is derived from an EMBL/GenBank/DDBJ whole genome shotgun (WGS) entry which is preliminary data.</text>
</comment>
<keyword evidence="7" id="KW-1133">Transmembrane helix</keyword>
<comment type="cofactor">
    <cofactor evidence="1 7">
        <name>FAD</name>
        <dbReference type="ChEBI" id="CHEBI:57692"/>
    </cofactor>
</comment>
<dbReference type="InterPro" id="IPR036249">
    <property type="entry name" value="Thioredoxin-like_sf"/>
</dbReference>
<keyword evidence="11" id="KW-1185">Reference proteome</keyword>
<dbReference type="OrthoDB" id="59470at2759"/>
<feature type="non-terminal residue" evidence="10">
    <location>
        <position position="1"/>
    </location>
</feature>
<dbReference type="PROSITE" id="PS51324">
    <property type="entry name" value="ERV_ALR"/>
    <property type="match status" value="1"/>
</dbReference>
<dbReference type="Pfam" id="PF18371">
    <property type="entry name" value="FAD_SOX"/>
    <property type="match status" value="1"/>
</dbReference>
<dbReference type="InterPro" id="IPR036774">
    <property type="entry name" value="ERV/ALR_sulphydryl_oxid_sf"/>
</dbReference>
<evidence type="ECO:0000313" key="10">
    <source>
        <dbReference type="EMBL" id="NWS66128.1"/>
    </source>
</evidence>
<evidence type="ECO:0000256" key="6">
    <source>
        <dbReference type="ARBA" id="ARBA00023157"/>
    </source>
</evidence>
<dbReference type="FunFam" id="1.20.120.1960:FF:000001">
    <property type="entry name" value="Sulfhydryl oxidase"/>
    <property type="match status" value="1"/>
</dbReference>
<feature type="non-terminal residue" evidence="10">
    <location>
        <position position="637"/>
    </location>
</feature>
<dbReference type="SUPFAM" id="SSF69000">
    <property type="entry name" value="FAD-dependent thiol oxidase"/>
    <property type="match status" value="1"/>
</dbReference>
<dbReference type="GO" id="GO:0003756">
    <property type="term" value="F:protein disulfide isomerase activity"/>
    <property type="evidence" value="ECO:0007669"/>
    <property type="project" value="TreeGrafter"/>
</dbReference>
<evidence type="ECO:0000256" key="3">
    <source>
        <dbReference type="ARBA" id="ARBA00022729"/>
    </source>
</evidence>
<evidence type="ECO:0000256" key="1">
    <source>
        <dbReference type="ARBA" id="ARBA00001974"/>
    </source>
</evidence>
<dbReference type="EMBL" id="VYZB01000010">
    <property type="protein sequence ID" value="NWS66128.1"/>
    <property type="molecule type" value="Genomic_DNA"/>
</dbReference>
<dbReference type="Gene3D" id="3.40.30.10">
    <property type="entry name" value="Glutaredoxin"/>
    <property type="match status" value="2"/>
</dbReference>